<evidence type="ECO:0000259" key="1">
    <source>
        <dbReference type="SMART" id="SM00849"/>
    </source>
</evidence>
<dbReference type="Proteomes" id="UP000179243">
    <property type="component" value="Unassembled WGS sequence"/>
</dbReference>
<gene>
    <name evidence="2" type="ORF">A2519_00965</name>
</gene>
<dbReference type="InterPro" id="IPR001279">
    <property type="entry name" value="Metallo-B-lactamas"/>
</dbReference>
<dbReference type="AlphaFoldDB" id="A0A1F7FJY7"/>
<reference evidence="2 3" key="1">
    <citation type="journal article" date="2016" name="Nat. Commun.">
        <title>Thousands of microbial genomes shed light on interconnected biogeochemical processes in an aquifer system.</title>
        <authorList>
            <person name="Anantharaman K."/>
            <person name="Brown C.T."/>
            <person name="Hug L.A."/>
            <person name="Sharon I."/>
            <person name="Castelle C.J."/>
            <person name="Probst A.J."/>
            <person name="Thomas B.C."/>
            <person name="Singh A."/>
            <person name="Wilkins M.J."/>
            <person name="Karaoz U."/>
            <person name="Brodie E.L."/>
            <person name="Williams K.H."/>
            <person name="Hubbard S.S."/>
            <person name="Banfield J.F."/>
        </authorList>
    </citation>
    <scope>NUCLEOTIDE SEQUENCE [LARGE SCALE GENOMIC DNA]</scope>
</reference>
<dbReference type="SMART" id="SM00849">
    <property type="entry name" value="Lactamase_B"/>
    <property type="match status" value="1"/>
</dbReference>
<dbReference type="EMBL" id="MFYX01000020">
    <property type="protein sequence ID" value="OGK06786.1"/>
    <property type="molecule type" value="Genomic_DNA"/>
</dbReference>
<evidence type="ECO:0000313" key="3">
    <source>
        <dbReference type="Proteomes" id="UP000179243"/>
    </source>
</evidence>
<sequence>MKTRNIPKIIEGVYWVGCGSWGGLTKIISAEGSGNVFCVGAKEDWALVDAGTAHAVKPLLHNLESVNIRPQNIRRIVLTHSHADHVTGAGMLVKRTRANIAASTIVAKAMEGDEKSRNHLFMQQEYEPLPIAKRLTEGDIVKLGPYNFSVMLTPGHIPGSITLFGKIEGVRILFTGDTAIGDQGDALGVTGWLDGHWHSNPKHLLKSIERIRACNADIMLPGHGFPIRGKDKVKASLEHCAERIQRLLTIPNLDCMFPLDLDE</sequence>
<dbReference type="PANTHER" id="PTHR42951:SF4">
    <property type="entry name" value="ACYL-COENZYME A THIOESTERASE MBLAC2"/>
    <property type="match status" value="1"/>
</dbReference>
<feature type="domain" description="Metallo-beta-lactamase" evidence="1">
    <location>
        <begin position="33"/>
        <end position="223"/>
    </location>
</feature>
<dbReference type="SUPFAM" id="SSF56281">
    <property type="entry name" value="Metallo-hydrolase/oxidoreductase"/>
    <property type="match status" value="1"/>
</dbReference>
<name>A0A1F7FJY7_UNCRA</name>
<organism evidence="2 3">
    <name type="scientific">Candidatus Raymondbacteria bacterium RIFOXYD12_FULL_49_13</name>
    <dbReference type="NCBI Taxonomy" id="1817890"/>
    <lineage>
        <taxon>Bacteria</taxon>
        <taxon>Raymondiibacteriota</taxon>
    </lineage>
</organism>
<proteinExistence type="predicted"/>
<protein>
    <recommendedName>
        <fullName evidence="1">Metallo-beta-lactamase domain-containing protein</fullName>
    </recommendedName>
</protein>
<dbReference type="Pfam" id="PF00753">
    <property type="entry name" value="Lactamase_B"/>
    <property type="match status" value="1"/>
</dbReference>
<dbReference type="PANTHER" id="PTHR42951">
    <property type="entry name" value="METALLO-BETA-LACTAMASE DOMAIN-CONTAINING"/>
    <property type="match status" value="1"/>
</dbReference>
<dbReference type="Gene3D" id="3.60.15.10">
    <property type="entry name" value="Ribonuclease Z/Hydroxyacylglutathione hydrolase-like"/>
    <property type="match status" value="1"/>
</dbReference>
<dbReference type="InterPro" id="IPR050855">
    <property type="entry name" value="NDM-1-like"/>
</dbReference>
<dbReference type="InterPro" id="IPR036866">
    <property type="entry name" value="RibonucZ/Hydroxyglut_hydro"/>
</dbReference>
<comment type="caution">
    <text evidence="2">The sequence shown here is derived from an EMBL/GenBank/DDBJ whole genome shotgun (WGS) entry which is preliminary data.</text>
</comment>
<accession>A0A1F7FJY7</accession>
<evidence type="ECO:0000313" key="2">
    <source>
        <dbReference type="EMBL" id="OGK06786.1"/>
    </source>
</evidence>